<dbReference type="InParanoid" id="D6U655"/>
<dbReference type="RefSeq" id="WP_007923073.1">
    <property type="nucleotide sequence ID" value="NZ_ADVG01000005.1"/>
</dbReference>
<evidence type="ECO:0000313" key="1">
    <source>
        <dbReference type="EMBL" id="EFH80466.1"/>
    </source>
</evidence>
<accession>D6U655</accession>
<gene>
    <name evidence="1" type="ORF">Krac_1069</name>
</gene>
<dbReference type="AlphaFoldDB" id="D6U655"/>
<name>D6U655_KTERA</name>
<comment type="caution">
    <text evidence="1">The sequence shown here is derived from an EMBL/GenBank/DDBJ whole genome shotgun (WGS) entry which is preliminary data.</text>
</comment>
<evidence type="ECO:0000313" key="2">
    <source>
        <dbReference type="Proteomes" id="UP000004508"/>
    </source>
</evidence>
<organism evidence="1 2">
    <name type="scientific">Ktedonobacter racemifer DSM 44963</name>
    <dbReference type="NCBI Taxonomy" id="485913"/>
    <lineage>
        <taxon>Bacteria</taxon>
        <taxon>Bacillati</taxon>
        <taxon>Chloroflexota</taxon>
        <taxon>Ktedonobacteria</taxon>
        <taxon>Ktedonobacterales</taxon>
        <taxon>Ktedonobacteraceae</taxon>
        <taxon>Ktedonobacter</taxon>
    </lineage>
</organism>
<proteinExistence type="predicted"/>
<dbReference type="Proteomes" id="UP000004508">
    <property type="component" value="Unassembled WGS sequence"/>
</dbReference>
<keyword evidence="2" id="KW-1185">Reference proteome</keyword>
<dbReference type="EMBL" id="ADVG01000005">
    <property type="protein sequence ID" value="EFH80466.1"/>
    <property type="molecule type" value="Genomic_DNA"/>
</dbReference>
<protein>
    <submittedName>
        <fullName evidence="1">Uncharacterized protein</fullName>
    </submittedName>
</protein>
<sequence length="104" mass="11765">MTKEHVRVRVFFWRMHHFPASIQDAAVKSKHLTEQRRIRPDPCEDLMEQVCVPSTSRGFAGELLKGVLSSRHIGTAKNGGGSEALMRHSSTFSRMDTIVSSEKR</sequence>
<reference evidence="1 2" key="1">
    <citation type="journal article" date="2011" name="Stand. Genomic Sci.">
        <title>Non-contiguous finished genome sequence and contextual data of the filamentous soil bacterium Ktedonobacter racemifer type strain (SOSP1-21).</title>
        <authorList>
            <person name="Chang Y.J."/>
            <person name="Land M."/>
            <person name="Hauser L."/>
            <person name="Chertkov O."/>
            <person name="Del Rio T.G."/>
            <person name="Nolan M."/>
            <person name="Copeland A."/>
            <person name="Tice H."/>
            <person name="Cheng J.F."/>
            <person name="Lucas S."/>
            <person name="Han C."/>
            <person name="Goodwin L."/>
            <person name="Pitluck S."/>
            <person name="Ivanova N."/>
            <person name="Ovchinikova G."/>
            <person name="Pati A."/>
            <person name="Chen A."/>
            <person name="Palaniappan K."/>
            <person name="Mavromatis K."/>
            <person name="Liolios K."/>
            <person name="Brettin T."/>
            <person name="Fiebig A."/>
            <person name="Rohde M."/>
            <person name="Abt B."/>
            <person name="Goker M."/>
            <person name="Detter J.C."/>
            <person name="Woyke T."/>
            <person name="Bristow J."/>
            <person name="Eisen J.A."/>
            <person name="Markowitz V."/>
            <person name="Hugenholtz P."/>
            <person name="Kyrpides N.C."/>
            <person name="Klenk H.P."/>
            <person name="Lapidus A."/>
        </authorList>
    </citation>
    <scope>NUCLEOTIDE SEQUENCE [LARGE SCALE GENOMIC DNA]</scope>
    <source>
        <strain evidence="2">DSM 44963</strain>
    </source>
</reference>